<keyword evidence="3" id="KW-1185">Reference proteome</keyword>
<feature type="chain" id="PRO_5032751956" evidence="1">
    <location>
        <begin position="22"/>
        <end position="129"/>
    </location>
</feature>
<sequence length="129" mass="13704">MTRRTKTILTALALSVATANAGAAYAFQADASAALRASGQAGERYDGYLGAVGDAPASVRAEIDAVNIKRRAFYTDLAAKRGAKIEEVGATTACTIFATKVQPGQYYQLQDGVWRQRDDAPIPRPTYCG</sequence>
<dbReference type="Proteomes" id="UP000594873">
    <property type="component" value="Chromosome"/>
</dbReference>
<dbReference type="RefSeq" id="WP_200971963.1">
    <property type="nucleotide sequence ID" value="NZ_CP065592.1"/>
</dbReference>
<proteinExistence type="predicted"/>
<organism evidence="2 3">
    <name type="scientific">Allosphingosinicella flava</name>
    <dbReference type="NCBI Taxonomy" id="2771430"/>
    <lineage>
        <taxon>Bacteria</taxon>
        <taxon>Pseudomonadati</taxon>
        <taxon>Pseudomonadota</taxon>
        <taxon>Alphaproteobacteria</taxon>
        <taxon>Sphingomonadales</taxon>
        <taxon>Sphingomonadaceae</taxon>
        <taxon>Allosphingosinicella</taxon>
    </lineage>
</organism>
<dbReference type="AlphaFoldDB" id="A0A7T2GK02"/>
<dbReference type="KEGG" id="sflv:IC614_01325"/>
<reference evidence="2 3" key="1">
    <citation type="submission" date="2020-11" db="EMBL/GenBank/DDBJ databases">
        <title>Genome seq and assembly of Sphingosinicella sp.</title>
        <authorList>
            <person name="Chhetri G."/>
        </authorList>
    </citation>
    <scope>NUCLEOTIDE SEQUENCE [LARGE SCALE GENOMIC DNA]</scope>
    <source>
        <strain evidence="2 3">UDD2</strain>
    </source>
</reference>
<accession>A0A7T2GK02</accession>
<keyword evidence="1" id="KW-0732">Signal</keyword>
<gene>
    <name evidence="2" type="ORF">IC614_01325</name>
</gene>
<dbReference type="Pfam" id="PF07027">
    <property type="entry name" value="DUF1318"/>
    <property type="match status" value="1"/>
</dbReference>
<evidence type="ECO:0000313" key="2">
    <source>
        <dbReference type="EMBL" id="QPQ55287.1"/>
    </source>
</evidence>
<protein>
    <submittedName>
        <fullName evidence="2">YdbL family protein</fullName>
    </submittedName>
</protein>
<dbReference type="InterPro" id="IPR008309">
    <property type="entry name" value="YdbL"/>
</dbReference>
<feature type="signal peptide" evidence="1">
    <location>
        <begin position="1"/>
        <end position="21"/>
    </location>
</feature>
<dbReference type="EMBL" id="CP065592">
    <property type="protein sequence ID" value="QPQ55287.1"/>
    <property type="molecule type" value="Genomic_DNA"/>
</dbReference>
<evidence type="ECO:0000313" key="3">
    <source>
        <dbReference type="Proteomes" id="UP000594873"/>
    </source>
</evidence>
<evidence type="ECO:0000256" key="1">
    <source>
        <dbReference type="SAM" id="SignalP"/>
    </source>
</evidence>
<name>A0A7T2GK02_9SPHN</name>